<sequence>MRFFTTFTFTGIIVLAVLDANLQVVLGRFSRGLNDNLGKPIGQSKLQPIQEYAYTGTTTGKHLIKLRKSVNPTSISSFLNSGSGVTHVWENFHGFAGTFDNDTLTALRSSPDVESISEDGVLHTMELVTQTTAPWGLSRVSSRTILPRQVYYSLAYNYTYDNSGGSGVDIYIVDTGVYTAHLDFGGRARWGITFGGYPDADGYGHGTHCAGTAAGTQFGVAKSANIIAVKVLDDTGSGAASDIISGLDWVMTSVSTSGRPSIISMSLGGDVTPILDEAVATLTTSGIHVIIAAGNDATSTDTTSPARSPTALTVGASTISDVPTTFSNFGPLMDVWAPGMNVVSDWIGFNQATNIQSGTSMATPHVAGLVAYLIGLYGNKPPAEMISLVQSLSGRIGSPPPDTTDYLIQNGV</sequence>
<evidence type="ECO:0000313" key="2">
    <source>
        <dbReference type="Proteomes" id="UP000308600"/>
    </source>
</evidence>
<dbReference type="EMBL" id="ML208339">
    <property type="protein sequence ID" value="TFK69032.1"/>
    <property type="molecule type" value="Genomic_DNA"/>
</dbReference>
<evidence type="ECO:0000313" key="1">
    <source>
        <dbReference type="EMBL" id="TFK69032.1"/>
    </source>
</evidence>
<proteinExistence type="predicted"/>
<organism evidence="1 2">
    <name type="scientific">Pluteus cervinus</name>
    <dbReference type="NCBI Taxonomy" id="181527"/>
    <lineage>
        <taxon>Eukaryota</taxon>
        <taxon>Fungi</taxon>
        <taxon>Dikarya</taxon>
        <taxon>Basidiomycota</taxon>
        <taxon>Agaricomycotina</taxon>
        <taxon>Agaricomycetes</taxon>
        <taxon>Agaricomycetidae</taxon>
        <taxon>Agaricales</taxon>
        <taxon>Pluteineae</taxon>
        <taxon>Pluteaceae</taxon>
        <taxon>Pluteus</taxon>
    </lineage>
</organism>
<reference evidence="1 2" key="1">
    <citation type="journal article" date="2019" name="Nat. Ecol. Evol.">
        <title>Megaphylogeny resolves global patterns of mushroom evolution.</title>
        <authorList>
            <person name="Varga T."/>
            <person name="Krizsan K."/>
            <person name="Foldi C."/>
            <person name="Dima B."/>
            <person name="Sanchez-Garcia M."/>
            <person name="Sanchez-Ramirez S."/>
            <person name="Szollosi G.J."/>
            <person name="Szarkandi J.G."/>
            <person name="Papp V."/>
            <person name="Albert L."/>
            <person name="Andreopoulos W."/>
            <person name="Angelini C."/>
            <person name="Antonin V."/>
            <person name="Barry K.W."/>
            <person name="Bougher N.L."/>
            <person name="Buchanan P."/>
            <person name="Buyck B."/>
            <person name="Bense V."/>
            <person name="Catcheside P."/>
            <person name="Chovatia M."/>
            <person name="Cooper J."/>
            <person name="Damon W."/>
            <person name="Desjardin D."/>
            <person name="Finy P."/>
            <person name="Geml J."/>
            <person name="Haridas S."/>
            <person name="Hughes K."/>
            <person name="Justo A."/>
            <person name="Karasinski D."/>
            <person name="Kautmanova I."/>
            <person name="Kiss B."/>
            <person name="Kocsube S."/>
            <person name="Kotiranta H."/>
            <person name="LaButti K.M."/>
            <person name="Lechner B.E."/>
            <person name="Liimatainen K."/>
            <person name="Lipzen A."/>
            <person name="Lukacs Z."/>
            <person name="Mihaltcheva S."/>
            <person name="Morgado L.N."/>
            <person name="Niskanen T."/>
            <person name="Noordeloos M.E."/>
            <person name="Ohm R.A."/>
            <person name="Ortiz-Santana B."/>
            <person name="Ovrebo C."/>
            <person name="Racz N."/>
            <person name="Riley R."/>
            <person name="Savchenko A."/>
            <person name="Shiryaev A."/>
            <person name="Soop K."/>
            <person name="Spirin V."/>
            <person name="Szebenyi C."/>
            <person name="Tomsovsky M."/>
            <person name="Tulloss R.E."/>
            <person name="Uehling J."/>
            <person name="Grigoriev I.V."/>
            <person name="Vagvolgyi C."/>
            <person name="Papp T."/>
            <person name="Martin F.M."/>
            <person name="Miettinen O."/>
            <person name="Hibbett D.S."/>
            <person name="Nagy L.G."/>
        </authorList>
    </citation>
    <scope>NUCLEOTIDE SEQUENCE [LARGE SCALE GENOMIC DNA]</scope>
    <source>
        <strain evidence="1 2">NL-1719</strain>
    </source>
</reference>
<gene>
    <name evidence="1" type="ORF">BDN72DRAFT_841120</name>
</gene>
<protein>
    <submittedName>
        <fullName evidence="1">Serine proteinase</fullName>
    </submittedName>
</protein>
<name>A0ACD3ATZ1_9AGAR</name>
<dbReference type="Proteomes" id="UP000308600">
    <property type="component" value="Unassembled WGS sequence"/>
</dbReference>
<accession>A0ACD3ATZ1</accession>
<keyword evidence="2" id="KW-1185">Reference proteome</keyword>